<sequence>MKLGSEPGDEATVREGLLKERMLAMLRQVQSDCIKERYDIYAISSPRPAVYTGSDDDEDDTVSICSDDIGRDDRFGWYNNSRDFLVIETIPCPSWVQWSNDGSRLPPQFVELPTTSGIRSPPPPPPATNGNTTAGPSTLPSPLGREQIRFSAFGDATPVHGGHWQCKWINIWDDVPSKLFRCLPDLVCLHVVDDELTLRPEITELPAQGRKWLTGSPDSLFVEVVDPTDGTWVCEPEVRRGWKAESGQRVGDWGESLPYGDYDSEQERDTVIAGGTRRKGSKYQQPPSLTAVLEYVAWLRVVLARQFREDQEKGMPTRKVDVAIVAYLVLDAEGKVDFHGRAKKRMIREPNQLVPDPSR</sequence>
<keyword evidence="2" id="KW-1185">Reference proteome</keyword>
<accession>A0ACB7NVI0</accession>
<name>A0ACB7NVI0_9PEZI</name>
<dbReference type="Proteomes" id="UP000724584">
    <property type="component" value="Unassembled WGS sequence"/>
</dbReference>
<organism evidence="1 2">
    <name type="scientific">Chaetomium tenue</name>
    <dbReference type="NCBI Taxonomy" id="1854479"/>
    <lineage>
        <taxon>Eukaryota</taxon>
        <taxon>Fungi</taxon>
        <taxon>Dikarya</taxon>
        <taxon>Ascomycota</taxon>
        <taxon>Pezizomycotina</taxon>
        <taxon>Sordariomycetes</taxon>
        <taxon>Sordariomycetidae</taxon>
        <taxon>Sordariales</taxon>
        <taxon>Chaetomiaceae</taxon>
        <taxon>Chaetomium</taxon>
    </lineage>
</organism>
<gene>
    <name evidence="1" type="ORF">F5144DRAFT_606894</name>
</gene>
<reference evidence="1 2" key="1">
    <citation type="journal article" date="2021" name="Nat. Commun.">
        <title>Genetic determinants of endophytism in the Arabidopsis root mycobiome.</title>
        <authorList>
            <person name="Mesny F."/>
            <person name="Miyauchi S."/>
            <person name="Thiergart T."/>
            <person name="Pickel B."/>
            <person name="Atanasova L."/>
            <person name="Karlsson M."/>
            <person name="Huettel B."/>
            <person name="Barry K.W."/>
            <person name="Haridas S."/>
            <person name="Chen C."/>
            <person name="Bauer D."/>
            <person name="Andreopoulos W."/>
            <person name="Pangilinan J."/>
            <person name="LaButti K."/>
            <person name="Riley R."/>
            <person name="Lipzen A."/>
            <person name="Clum A."/>
            <person name="Drula E."/>
            <person name="Henrissat B."/>
            <person name="Kohler A."/>
            <person name="Grigoriev I.V."/>
            <person name="Martin F.M."/>
            <person name="Hacquard S."/>
        </authorList>
    </citation>
    <scope>NUCLEOTIDE SEQUENCE [LARGE SCALE GENOMIC DNA]</scope>
    <source>
        <strain evidence="1 2">MPI-SDFR-AT-0079</strain>
    </source>
</reference>
<protein>
    <submittedName>
        <fullName evidence="1">Uncharacterized protein</fullName>
    </submittedName>
</protein>
<comment type="caution">
    <text evidence="1">The sequence shown here is derived from an EMBL/GenBank/DDBJ whole genome shotgun (WGS) entry which is preliminary data.</text>
</comment>
<dbReference type="EMBL" id="JAGIZQ010000007">
    <property type="protein sequence ID" value="KAH6617392.1"/>
    <property type="molecule type" value="Genomic_DNA"/>
</dbReference>
<evidence type="ECO:0000313" key="1">
    <source>
        <dbReference type="EMBL" id="KAH6617392.1"/>
    </source>
</evidence>
<evidence type="ECO:0000313" key="2">
    <source>
        <dbReference type="Proteomes" id="UP000724584"/>
    </source>
</evidence>
<proteinExistence type="predicted"/>